<dbReference type="GO" id="GO:0005509">
    <property type="term" value="F:calcium ion binding"/>
    <property type="evidence" value="ECO:0007669"/>
    <property type="project" value="InterPro"/>
</dbReference>
<evidence type="ECO:0000256" key="1">
    <source>
        <dbReference type="ARBA" id="ARBA00007831"/>
    </source>
</evidence>
<dbReference type="PANTHER" id="PTHR10502">
    <property type="entry name" value="ANNEXIN"/>
    <property type="match status" value="1"/>
</dbReference>
<dbReference type="InterPro" id="IPR001464">
    <property type="entry name" value="Annexin"/>
</dbReference>
<dbReference type="SMART" id="SM00335">
    <property type="entry name" value="ANX"/>
    <property type="match status" value="1"/>
</dbReference>
<organism evidence="5 6">
    <name type="scientific">Sinocyclocheilus rhinocerous</name>
    <dbReference type="NCBI Taxonomy" id="307959"/>
    <lineage>
        <taxon>Eukaryota</taxon>
        <taxon>Metazoa</taxon>
        <taxon>Chordata</taxon>
        <taxon>Craniata</taxon>
        <taxon>Vertebrata</taxon>
        <taxon>Euteleostomi</taxon>
        <taxon>Actinopterygii</taxon>
        <taxon>Neopterygii</taxon>
        <taxon>Teleostei</taxon>
        <taxon>Ostariophysi</taxon>
        <taxon>Cypriniformes</taxon>
        <taxon>Cyprinidae</taxon>
        <taxon>Cyprininae</taxon>
        <taxon>Sinocyclocheilus</taxon>
    </lineage>
</organism>
<dbReference type="InterPro" id="IPR037104">
    <property type="entry name" value="Annexin_sf"/>
</dbReference>
<accession>A0A673LBQ2</accession>
<dbReference type="GO" id="GO:0001786">
    <property type="term" value="F:phosphatidylserine binding"/>
    <property type="evidence" value="ECO:0007669"/>
    <property type="project" value="TreeGrafter"/>
</dbReference>
<dbReference type="InterPro" id="IPR018502">
    <property type="entry name" value="Annexin_repeat"/>
</dbReference>
<keyword evidence="4" id="KW-0111">Calcium/phospholipid-binding</keyword>
<dbReference type="Proteomes" id="UP000472270">
    <property type="component" value="Unassembled WGS sequence"/>
</dbReference>
<dbReference type="AlphaFoldDB" id="A0A673LBQ2"/>
<comment type="similarity">
    <text evidence="1 4">Belongs to the annexin family.</text>
</comment>
<proteinExistence type="inferred from homology"/>
<dbReference type="GO" id="GO:0012506">
    <property type="term" value="C:vesicle membrane"/>
    <property type="evidence" value="ECO:0007669"/>
    <property type="project" value="TreeGrafter"/>
</dbReference>
<protein>
    <recommendedName>
        <fullName evidence="4">Annexin</fullName>
    </recommendedName>
</protein>
<dbReference type="GO" id="GO:0005886">
    <property type="term" value="C:plasma membrane"/>
    <property type="evidence" value="ECO:0007669"/>
    <property type="project" value="TreeGrafter"/>
</dbReference>
<dbReference type="Gene3D" id="1.10.220.10">
    <property type="entry name" value="Annexin"/>
    <property type="match status" value="2"/>
</dbReference>
<dbReference type="GO" id="GO:0005544">
    <property type="term" value="F:calcium-dependent phospholipid binding"/>
    <property type="evidence" value="ECO:0007669"/>
    <property type="project" value="UniProtKB-KW"/>
</dbReference>
<evidence type="ECO:0000256" key="2">
    <source>
        <dbReference type="ARBA" id="ARBA00022737"/>
    </source>
</evidence>
<dbReference type="PRINTS" id="PR00196">
    <property type="entry name" value="ANNEXIN"/>
</dbReference>
<comment type="domain">
    <text evidence="4">A pair of annexin repeats may form one binding site for calcium and phospholipid.</text>
</comment>
<dbReference type="GO" id="GO:0005739">
    <property type="term" value="C:mitochondrion"/>
    <property type="evidence" value="ECO:0007669"/>
    <property type="project" value="GOC"/>
</dbReference>
<evidence type="ECO:0000313" key="6">
    <source>
        <dbReference type="Proteomes" id="UP000472270"/>
    </source>
</evidence>
<sequence length="117" mass="13158">SFKEEFRGTIADQPDFDAGSDAEALYNAMKGFGSDKEAILDLITSRSNAQRQEIRAAYKSQYGKDLIDDLKYELTGKFERLIVVLMRPPAYHDAKEIKDAIKGAGTDEKCLIEICFK</sequence>
<dbReference type="GO" id="GO:0097190">
    <property type="term" value="P:apoptotic signaling pathway"/>
    <property type="evidence" value="ECO:0007669"/>
    <property type="project" value="TreeGrafter"/>
</dbReference>
<dbReference type="PANTHER" id="PTHR10502:SF19">
    <property type="entry name" value="ANNEXIN A6"/>
    <property type="match status" value="1"/>
</dbReference>
<dbReference type="GO" id="GO:0006816">
    <property type="term" value="P:calcium ion transport"/>
    <property type="evidence" value="ECO:0007669"/>
    <property type="project" value="TreeGrafter"/>
</dbReference>
<reference evidence="5" key="2">
    <citation type="submission" date="2025-09" db="UniProtKB">
        <authorList>
            <consortium name="Ensembl"/>
        </authorList>
    </citation>
    <scope>IDENTIFICATION</scope>
</reference>
<evidence type="ECO:0000256" key="4">
    <source>
        <dbReference type="RuleBase" id="RU003540"/>
    </source>
</evidence>
<dbReference type="SUPFAM" id="SSF47874">
    <property type="entry name" value="Annexin"/>
    <property type="match status" value="1"/>
</dbReference>
<keyword evidence="3 4" id="KW-0041">Annexin</keyword>
<dbReference type="GO" id="GO:0051560">
    <property type="term" value="P:mitochondrial calcium ion homeostasis"/>
    <property type="evidence" value="ECO:0007669"/>
    <property type="project" value="TreeGrafter"/>
</dbReference>
<dbReference type="PROSITE" id="PS51897">
    <property type="entry name" value="ANNEXIN_2"/>
    <property type="match status" value="2"/>
</dbReference>
<reference evidence="5" key="1">
    <citation type="submission" date="2025-08" db="UniProtKB">
        <authorList>
            <consortium name="Ensembl"/>
        </authorList>
    </citation>
    <scope>IDENTIFICATION</scope>
</reference>
<keyword evidence="2 4" id="KW-0677">Repeat</keyword>
<dbReference type="Ensembl" id="ENSSRHT00000077796.1">
    <property type="protein sequence ID" value="ENSSRHP00000075737.1"/>
    <property type="gene ID" value="ENSSRHG00000037604.1"/>
</dbReference>
<dbReference type="GO" id="GO:0051283">
    <property type="term" value="P:negative regulation of sequestering of calcium ion"/>
    <property type="evidence" value="ECO:0007669"/>
    <property type="project" value="TreeGrafter"/>
</dbReference>
<dbReference type="PROSITE" id="PS00223">
    <property type="entry name" value="ANNEXIN_1"/>
    <property type="match status" value="1"/>
</dbReference>
<dbReference type="InterPro" id="IPR018252">
    <property type="entry name" value="Annexin_repeat_CS"/>
</dbReference>
<keyword evidence="4" id="KW-0106">Calcium</keyword>
<dbReference type="FunFam" id="1.10.220.10:FF:000004">
    <property type="entry name" value="Annexin"/>
    <property type="match status" value="1"/>
</dbReference>
<name>A0A673LBQ2_9TELE</name>
<evidence type="ECO:0000313" key="5">
    <source>
        <dbReference type="Ensembl" id="ENSSRHP00000075737.1"/>
    </source>
</evidence>
<evidence type="ECO:0000256" key="3">
    <source>
        <dbReference type="ARBA" id="ARBA00023216"/>
    </source>
</evidence>
<dbReference type="GO" id="GO:0005634">
    <property type="term" value="C:nucleus"/>
    <property type="evidence" value="ECO:0007669"/>
    <property type="project" value="TreeGrafter"/>
</dbReference>
<dbReference type="Pfam" id="PF00191">
    <property type="entry name" value="Annexin"/>
    <property type="match status" value="2"/>
</dbReference>
<keyword evidence="6" id="KW-1185">Reference proteome</keyword>